<keyword evidence="6" id="KW-0449">Lipoprotein</keyword>
<dbReference type="AlphaFoldDB" id="C3XT96"/>
<protein>
    <recommendedName>
        <fullName evidence="7">EF-hand domain-containing protein</fullName>
    </recommendedName>
</protein>
<feature type="domain" description="EF-hand" evidence="7">
    <location>
        <begin position="136"/>
        <end position="171"/>
    </location>
</feature>
<dbReference type="PANTHER" id="PTHR23055">
    <property type="entry name" value="CALCIUM BINDING PROTEINS"/>
    <property type="match status" value="1"/>
</dbReference>
<keyword evidence="5" id="KW-0106">Calcium</keyword>
<dbReference type="InterPro" id="IPR028846">
    <property type="entry name" value="Recoverin"/>
</dbReference>
<organism>
    <name type="scientific">Branchiostoma floridae</name>
    <name type="common">Florida lancelet</name>
    <name type="synonym">Amphioxus</name>
    <dbReference type="NCBI Taxonomy" id="7739"/>
    <lineage>
        <taxon>Eukaryota</taxon>
        <taxon>Metazoa</taxon>
        <taxon>Chordata</taxon>
        <taxon>Cephalochordata</taxon>
        <taxon>Leptocardii</taxon>
        <taxon>Amphioxiformes</taxon>
        <taxon>Branchiostomatidae</taxon>
        <taxon>Branchiostoma</taxon>
    </lineage>
</organism>
<dbReference type="STRING" id="7739.C3XT96"/>
<dbReference type="InParanoid" id="C3XT96"/>
<dbReference type="PROSITE" id="PS50222">
    <property type="entry name" value="EF_HAND_2"/>
    <property type="match status" value="2"/>
</dbReference>
<evidence type="ECO:0000256" key="3">
    <source>
        <dbReference type="ARBA" id="ARBA00022723"/>
    </source>
</evidence>
<comment type="similarity">
    <text evidence="1">Belongs to the recoverin family.</text>
</comment>
<evidence type="ECO:0000256" key="6">
    <source>
        <dbReference type="ARBA" id="ARBA00023288"/>
    </source>
</evidence>
<feature type="domain" description="EF-hand" evidence="7">
    <location>
        <begin position="100"/>
        <end position="135"/>
    </location>
</feature>
<dbReference type="SMART" id="SM00054">
    <property type="entry name" value="EFh"/>
    <property type="match status" value="2"/>
</dbReference>
<dbReference type="Pfam" id="PF13499">
    <property type="entry name" value="EF-hand_7"/>
    <property type="match status" value="1"/>
</dbReference>
<gene>
    <name evidence="8" type="ORF">BRAFLDRAFT_82181</name>
</gene>
<keyword evidence="4" id="KW-0677">Repeat</keyword>
<evidence type="ECO:0000256" key="1">
    <source>
        <dbReference type="ARBA" id="ARBA00006049"/>
    </source>
</evidence>
<dbReference type="Gene3D" id="1.10.238.10">
    <property type="entry name" value="EF-hand"/>
    <property type="match status" value="2"/>
</dbReference>
<dbReference type="InterPro" id="IPR018247">
    <property type="entry name" value="EF_Hand_1_Ca_BS"/>
</dbReference>
<proteinExistence type="inferred from homology"/>
<evidence type="ECO:0000256" key="4">
    <source>
        <dbReference type="ARBA" id="ARBA00022737"/>
    </source>
</evidence>
<keyword evidence="3" id="KW-0479">Metal-binding</keyword>
<reference evidence="8" key="1">
    <citation type="journal article" date="2008" name="Nature">
        <title>The amphioxus genome and the evolution of the chordate karyotype.</title>
        <authorList>
            <consortium name="US DOE Joint Genome Institute (JGI-PGF)"/>
            <person name="Putnam N.H."/>
            <person name="Butts T."/>
            <person name="Ferrier D.E.K."/>
            <person name="Furlong R.F."/>
            <person name="Hellsten U."/>
            <person name="Kawashima T."/>
            <person name="Robinson-Rechavi M."/>
            <person name="Shoguchi E."/>
            <person name="Terry A."/>
            <person name="Yu J.-K."/>
            <person name="Benito-Gutierrez E.L."/>
            <person name="Dubchak I."/>
            <person name="Garcia-Fernandez J."/>
            <person name="Gibson-Brown J.J."/>
            <person name="Grigoriev I.V."/>
            <person name="Horton A.C."/>
            <person name="de Jong P.J."/>
            <person name="Jurka J."/>
            <person name="Kapitonov V.V."/>
            <person name="Kohara Y."/>
            <person name="Kuroki Y."/>
            <person name="Lindquist E."/>
            <person name="Lucas S."/>
            <person name="Osoegawa K."/>
            <person name="Pennacchio L.A."/>
            <person name="Salamov A.A."/>
            <person name="Satou Y."/>
            <person name="Sauka-Spengler T."/>
            <person name="Schmutz J."/>
            <person name="Shin-I T."/>
            <person name="Toyoda A."/>
            <person name="Bronner-Fraser M."/>
            <person name="Fujiyama A."/>
            <person name="Holland L.Z."/>
            <person name="Holland P.W.H."/>
            <person name="Satoh N."/>
            <person name="Rokhsar D.S."/>
        </authorList>
    </citation>
    <scope>NUCLEOTIDE SEQUENCE [LARGE SCALE GENOMIC DNA]</scope>
    <source>
        <strain evidence="8">S238N-H82</strain>
        <tissue evidence="8">Testes</tissue>
    </source>
</reference>
<evidence type="ECO:0000313" key="8">
    <source>
        <dbReference type="EMBL" id="EEN68829.1"/>
    </source>
</evidence>
<dbReference type="CDD" id="cd00051">
    <property type="entry name" value="EFh"/>
    <property type="match status" value="1"/>
</dbReference>
<name>C3XT96_BRAFL</name>
<keyword evidence="2" id="KW-0519">Myristate</keyword>
<dbReference type="InterPro" id="IPR002048">
    <property type="entry name" value="EF_hand_dom"/>
</dbReference>
<accession>C3XT96</accession>
<dbReference type="PANTHER" id="PTHR23055:SF178">
    <property type="entry name" value="NEUROCALCIN HOMOLOG"/>
    <property type="match status" value="1"/>
</dbReference>
<evidence type="ECO:0000256" key="2">
    <source>
        <dbReference type="ARBA" id="ARBA00022707"/>
    </source>
</evidence>
<dbReference type="PRINTS" id="PR00450">
    <property type="entry name" value="RECOVERIN"/>
</dbReference>
<dbReference type="Pfam" id="PF13405">
    <property type="entry name" value="EF-hand_6"/>
    <property type="match status" value="1"/>
</dbReference>
<evidence type="ECO:0000256" key="5">
    <source>
        <dbReference type="ARBA" id="ARBA00022837"/>
    </source>
</evidence>
<dbReference type="SUPFAM" id="SSF47473">
    <property type="entry name" value="EF-hand"/>
    <property type="match status" value="1"/>
</dbReference>
<dbReference type="InterPro" id="IPR011992">
    <property type="entry name" value="EF-hand-dom_pair"/>
</dbReference>
<dbReference type="eggNOG" id="KOG0044">
    <property type="taxonomic scope" value="Eukaryota"/>
</dbReference>
<dbReference type="GO" id="GO:0005509">
    <property type="term" value="F:calcium ion binding"/>
    <property type="evidence" value="ECO:0007669"/>
    <property type="project" value="InterPro"/>
</dbReference>
<evidence type="ECO:0000259" key="7">
    <source>
        <dbReference type="PROSITE" id="PS50222"/>
    </source>
</evidence>
<dbReference type="EMBL" id="GG666461">
    <property type="protein sequence ID" value="EEN68829.1"/>
    <property type="molecule type" value="Genomic_DNA"/>
</dbReference>
<sequence>MGCMTSYQETKNIDRTVDIREALQVFKDWNPEWNPSHFMVDFCEAEIGALEEEFQDRTVDIREALQVFKDWNPEWNPSHFMVDFCEAEIGALEEEFQDRNASKFAEHVFRTFDFNGDGTLDYREFICALSVASRGTLEQKIKWAFSMYDLDGNGYISREDMLKIFRVLSNCPSHQDVAVHPYQECTWSSAGLHTGEVYLDSAHVKCELLPFKVRKDEITGVTGALPCASILLGAAVLDHLTRSEDSNKLTRHGGGIPEGELWLKVAGDHGGDLFKLGVQVLNKQSPNSNTTIACCFPAKDSRENLAMGMDHFNTDIKALKAATVKRMGSSAMG</sequence>
<dbReference type="PROSITE" id="PS00018">
    <property type="entry name" value="EF_HAND_1"/>
    <property type="match status" value="2"/>
</dbReference>